<keyword evidence="7" id="KW-0234">DNA repair</keyword>
<comment type="similarity">
    <text evidence="2">Belongs to the MGMT family.</text>
</comment>
<dbReference type="InterPro" id="IPR036388">
    <property type="entry name" value="WH-like_DNA-bd_sf"/>
</dbReference>
<dbReference type="GO" id="GO:0006281">
    <property type="term" value="P:DNA repair"/>
    <property type="evidence" value="ECO:0007669"/>
    <property type="project" value="UniProtKB-KW"/>
</dbReference>
<comment type="catalytic activity">
    <reaction evidence="1">
        <text>a 4-O-methyl-thymidine in DNA + L-cysteinyl-[protein] = a thymidine in DNA + S-methyl-L-cysteinyl-[protein]</text>
        <dbReference type="Rhea" id="RHEA:53428"/>
        <dbReference type="Rhea" id="RHEA-COMP:10131"/>
        <dbReference type="Rhea" id="RHEA-COMP:10132"/>
        <dbReference type="Rhea" id="RHEA-COMP:13555"/>
        <dbReference type="Rhea" id="RHEA-COMP:13556"/>
        <dbReference type="ChEBI" id="CHEBI:29950"/>
        <dbReference type="ChEBI" id="CHEBI:82612"/>
        <dbReference type="ChEBI" id="CHEBI:137386"/>
        <dbReference type="ChEBI" id="CHEBI:137387"/>
        <dbReference type="EC" id="2.1.1.63"/>
    </reaction>
</comment>
<protein>
    <recommendedName>
        <fullName evidence="3">methylated-DNA--[protein]-cysteine S-methyltransferase</fullName>
        <ecNumber evidence="3">2.1.1.63</ecNumber>
    </recommendedName>
</protein>
<evidence type="ECO:0000256" key="4">
    <source>
        <dbReference type="ARBA" id="ARBA00022603"/>
    </source>
</evidence>
<dbReference type="PANTHER" id="PTHR10815:SF5">
    <property type="entry name" value="METHYLATED-DNA--PROTEIN-CYSTEINE METHYLTRANSFERASE"/>
    <property type="match status" value="1"/>
</dbReference>
<reference evidence="10" key="1">
    <citation type="submission" date="2020-12" db="EMBL/GenBank/DDBJ databases">
        <title>The genome sequence of Inhella sp. 1Y17.</title>
        <authorList>
            <person name="Liu Y."/>
        </authorList>
    </citation>
    <scope>NUCLEOTIDE SEQUENCE</scope>
    <source>
        <strain evidence="10">1Y17</strain>
    </source>
</reference>
<keyword evidence="6" id="KW-0227">DNA damage</keyword>
<dbReference type="GO" id="GO:0003908">
    <property type="term" value="F:methylated-DNA-[protein]-cysteine S-methyltransferase activity"/>
    <property type="evidence" value="ECO:0007669"/>
    <property type="project" value="UniProtKB-EC"/>
</dbReference>
<dbReference type="PROSITE" id="PS00374">
    <property type="entry name" value="MGMT"/>
    <property type="match status" value="1"/>
</dbReference>
<evidence type="ECO:0000256" key="7">
    <source>
        <dbReference type="ARBA" id="ARBA00023204"/>
    </source>
</evidence>
<dbReference type="InterPro" id="IPR014048">
    <property type="entry name" value="MethylDNA_cys_MeTrfase_DNA-bd"/>
</dbReference>
<evidence type="ECO:0000256" key="2">
    <source>
        <dbReference type="ARBA" id="ARBA00008711"/>
    </source>
</evidence>
<dbReference type="EC" id="2.1.1.63" evidence="3"/>
<dbReference type="AlphaFoldDB" id="A0A931IZY3"/>
<name>A0A931IZY3_9BURK</name>
<organism evidence="10 11">
    <name type="scientific">Inhella proteolytica</name>
    <dbReference type="NCBI Taxonomy" id="2795029"/>
    <lineage>
        <taxon>Bacteria</taxon>
        <taxon>Pseudomonadati</taxon>
        <taxon>Pseudomonadota</taxon>
        <taxon>Betaproteobacteria</taxon>
        <taxon>Burkholderiales</taxon>
        <taxon>Sphaerotilaceae</taxon>
        <taxon>Inhella</taxon>
    </lineage>
</organism>
<comment type="caution">
    <text evidence="10">The sequence shown here is derived from an EMBL/GenBank/DDBJ whole genome shotgun (WGS) entry which is preliminary data.</text>
</comment>
<comment type="catalytic activity">
    <reaction evidence="8">
        <text>a 6-O-methyl-2'-deoxyguanosine in DNA + L-cysteinyl-[protein] = S-methyl-L-cysteinyl-[protein] + a 2'-deoxyguanosine in DNA</text>
        <dbReference type="Rhea" id="RHEA:24000"/>
        <dbReference type="Rhea" id="RHEA-COMP:10131"/>
        <dbReference type="Rhea" id="RHEA-COMP:10132"/>
        <dbReference type="Rhea" id="RHEA-COMP:11367"/>
        <dbReference type="Rhea" id="RHEA-COMP:11368"/>
        <dbReference type="ChEBI" id="CHEBI:29950"/>
        <dbReference type="ChEBI" id="CHEBI:82612"/>
        <dbReference type="ChEBI" id="CHEBI:85445"/>
        <dbReference type="ChEBI" id="CHEBI:85448"/>
        <dbReference type="EC" id="2.1.1.63"/>
    </reaction>
</comment>
<dbReference type="Pfam" id="PF01035">
    <property type="entry name" value="DNA_binding_1"/>
    <property type="match status" value="1"/>
</dbReference>
<evidence type="ECO:0000256" key="3">
    <source>
        <dbReference type="ARBA" id="ARBA00011918"/>
    </source>
</evidence>
<dbReference type="Proteomes" id="UP000613266">
    <property type="component" value="Unassembled WGS sequence"/>
</dbReference>
<dbReference type="FunFam" id="1.10.10.10:FF:000214">
    <property type="entry name" value="Methylated-DNA--protein-cysteine methyltransferase"/>
    <property type="match status" value="1"/>
</dbReference>
<evidence type="ECO:0000313" key="11">
    <source>
        <dbReference type="Proteomes" id="UP000613266"/>
    </source>
</evidence>
<evidence type="ECO:0000256" key="6">
    <source>
        <dbReference type="ARBA" id="ARBA00022763"/>
    </source>
</evidence>
<evidence type="ECO:0000256" key="5">
    <source>
        <dbReference type="ARBA" id="ARBA00022679"/>
    </source>
</evidence>
<sequence length="178" mass="19310">MKTPFVAQCHLPTRWGPMLMRRTDRGLAGLWSDTQAHHPGWLTLPDEPQHPWFQQALQLLEDWPTLRGDPALPPLDPQGTDFQRQVWALLLQIPRGGHSSYGALACQLGDPNKSRAVGAAVGRNPIGVLVPCHRVLGADGSLTGYAGGLAMKCALLDAEGVDYRRPSALPGQQSLELA</sequence>
<dbReference type="EMBL" id="JAEDAK010000001">
    <property type="protein sequence ID" value="MBH9575560.1"/>
    <property type="molecule type" value="Genomic_DNA"/>
</dbReference>
<accession>A0A931IZY3</accession>
<dbReference type="InterPro" id="IPR036217">
    <property type="entry name" value="MethylDNA_cys_MeTrfase_DNAb"/>
</dbReference>
<proteinExistence type="inferred from homology"/>
<evidence type="ECO:0000313" key="10">
    <source>
        <dbReference type="EMBL" id="MBH9575560.1"/>
    </source>
</evidence>
<keyword evidence="5" id="KW-0808">Transferase</keyword>
<dbReference type="NCBIfam" id="TIGR00589">
    <property type="entry name" value="ogt"/>
    <property type="match status" value="1"/>
</dbReference>
<keyword evidence="4" id="KW-0489">Methyltransferase</keyword>
<dbReference type="SUPFAM" id="SSF46767">
    <property type="entry name" value="Methylated DNA-protein cysteine methyltransferase, C-terminal domain"/>
    <property type="match status" value="1"/>
</dbReference>
<feature type="domain" description="Methylated-DNA-[protein]-cysteine S-methyltransferase DNA binding" evidence="9">
    <location>
        <begin position="81"/>
        <end position="161"/>
    </location>
</feature>
<evidence type="ECO:0000256" key="1">
    <source>
        <dbReference type="ARBA" id="ARBA00001286"/>
    </source>
</evidence>
<dbReference type="Gene3D" id="1.10.10.10">
    <property type="entry name" value="Winged helix-like DNA-binding domain superfamily/Winged helix DNA-binding domain"/>
    <property type="match status" value="1"/>
</dbReference>
<gene>
    <name evidence="10" type="ORF">I7X39_01455</name>
</gene>
<evidence type="ECO:0000259" key="9">
    <source>
        <dbReference type="Pfam" id="PF01035"/>
    </source>
</evidence>
<keyword evidence="11" id="KW-1185">Reference proteome</keyword>
<dbReference type="InterPro" id="IPR001497">
    <property type="entry name" value="MethylDNA_cys_MeTrfase_AS"/>
</dbReference>
<dbReference type="CDD" id="cd06445">
    <property type="entry name" value="ATase"/>
    <property type="match status" value="1"/>
</dbReference>
<dbReference type="RefSeq" id="WP_198109171.1">
    <property type="nucleotide sequence ID" value="NZ_JAEDAK010000001.1"/>
</dbReference>
<evidence type="ECO:0000256" key="8">
    <source>
        <dbReference type="ARBA" id="ARBA00049348"/>
    </source>
</evidence>
<dbReference type="GO" id="GO:0032259">
    <property type="term" value="P:methylation"/>
    <property type="evidence" value="ECO:0007669"/>
    <property type="project" value="UniProtKB-KW"/>
</dbReference>
<dbReference type="PANTHER" id="PTHR10815">
    <property type="entry name" value="METHYLATED-DNA--PROTEIN-CYSTEINE METHYLTRANSFERASE"/>
    <property type="match status" value="1"/>
</dbReference>